<sequence length="204" mass="22657">MSSKNWSALDEVSVDKEMSERTIRIQGPRGASMVQVVGLLQELGIASEDVDALATGPPGSNAYDVVFKEKDKCDSFLKYFNKGARQYKDFDYEFSMFVRQIVTLKVYWLPVCTRPMVIHDIFSKFGKVVSIGNDTLQIGDFETLLGVRLFTLKVSVSEKAAIPHIVAFDCGAKAQVTMQGRPPLCLRCLELGNVRGACPCQKFS</sequence>
<dbReference type="InterPro" id="IPR057810">
    <property type="entry name" value="RBD_ZCCHC3_1st"/>
</dbReference>
<proteinExistence type="predicted"/>
<protein>
    <recommendedName>
        <fullName evidence="1">Zinc finger CCHC domain-containing protein</fullName>
    </recommendedName>
</protein>
<dbReference type="EMBL" id="JAIWYP010000006">
    <property type="protein sequence ID" value="KAH3804384.1"/>
    <property type="molecule type" value="Genomic_DNA"/>
</dbReference>
<name>A0A9D4FS29_DREPO</name>
<comment type="caution">
    <text evidence="2">The sequence shown here is derived from an EMBL/GenBank/DDBJ whole genome shotgun (WGS) entry which is preliminary data.</text>
</comment>
<keyword evidence="3" id="KW-1185">Reference proteome</keyword>
<gene>
    <name evidence="2" type="ORF">DPMN_132669</name>
</gene>
<evidence type="ECO:0000313" key="2">
    <source>
        <dbReference type="EMBL" id="KAH3804384.1"/>
    </source>
</evidence>
<evidence type="ECO:0000259" key="1">
    <source>
        <dbReference type="Pfam" id="PF23057"/>
    </source>
</evidence>
<reference evidence="2" key="1">
    <citation type="journal article" date="2019" name="bioRxiv">
        <title>The Genome of the Zebra Mussel, Dreissena polymorpha: A Resource for Invasive Species Research.</title>
        <authorList>
            <person name="McCartney M.A."/>
            <person name="Auch B."/>
            <person name="Kono T."/>
            <person name="Mallez S."/>
            <person name="Zhang Y."/>
            <person name="Obille A."/>
            <person name="Becker A."/>
            <person name="Abrahante J.E."/>
            <person name="Garbe J."/>
            <person name="Badalamenti J.P."/>
            <person name="Herman A."/>
            <person name="Mangelson H."/>
            <person name="Liachko I."/>
            <person name="Sullivan S."/>
            <person name="Sone E.D."/>
            <person name="Koren S."/>
            <person name="Silverstein K.A.T."/>
            <person name="Beckman K.B."/>
            <person name="Gohl D.M."/>
        </authorList>
    </citation>
    <scope>NUCLEOTIDE SEQUENCE</scope>
    <source>
        <strain evidence="2">Duluth1</strain>
        <tissue evidence="2">Whole animal</tissue>
    </source>
</reference>
<dbReference type="Proteomes" id="UP000828390">
    <property type="component" value="Unassembled WGS sequence"/>
</dbReference>
<dbReference type="Pfam" id="PF23057">
    <property type="entry name" value="RBD_ZCCHC3_1st"/>
    <property type="match status" value="1"/>
</dbReference>
<evidence type="ECO:0000313" key="3">
    <source>
        <dbReference type="Proteomes" id="UP000828390"/>
    </source>
</evidence>
<accession>A0A9D4FS29</accession>
<feature type="domain" description="Zinc finger CCHC" evidence="1">
    <location>
        <begin position="39"/>
        <end position="85"/>
    </location>
</feature>
<organism evidence="2 3">
    <name type="scientific">Dreissena polymorpha</name>
    <name type="common">Zebra mussel</name>
    <name type="synonym">Mytilus polymorpha</name>
    <dbReference type="NCBI Taxonomy" id="45954"/>
    <lineage>
        <taxon>Eukaryota</taxon>
        <taxon>Metazoa</taxon>
        <taxon>Spiralia</taxon>
        <taxon>Lophotrochozoa</taxon>
        <taxon>Mollusca</taxon>
        <taxon>Bivalvia</taxon>
        <taxon>Autobranchia</taxon>
        <taxon>Heteroconchia</taxon>
        <taxon>Euheterodonta</taxon>
        <taxon>Imparidentia</taxon>
        <taxon>Neoheterodontei</taxon>
        <taxon>Myida</taxon>
        <taxon>Dreissenoidea</taxon>
        <taxon>Dreissenidae</taxon>
        <taxon>Dreissena</taxon>
    </lineage>
</organism>
<dbReference type="AlphaFoldDB" id="A0A9D4FS29"/>
<reference evidence="2" key="2">
    <citation type="submission" date="2020-11" db="EMBL/GenBank/DDBJ databases">
        <authorList>
            <person name="McCartney M.A."/>
            <person name="Auch B."/>
            <person name="Kono T."/>
            <person name="Mallez S."/>
            <person name="Becker A."/>
            <person name="Gohl D.M."/>
            <person name="Silverstein K.A.T."/>
            <person name="Koren S."/>
            <person name="Bechman K.B."/>
            <person name="Herman A."/>
            <person name="Abrahante J.E."/>
            <person name="Garbe J."/>
        </authorList>
    </citation>
    <scope>NUCLEOTIDE SEQUENCE</scope>
    <source>
        <strain evidence="2">Duluth1</strain>
        <tissue evidence="2">Whole animal</tissue>
    </source>
</reference>